<feature type="repeat" description="WD" evidence="3">
    <location>
        <begin position="736"/>
        <end position="777"/>
    </location>
</feature>
<dbReference type="PROSITE" id="PS50082">
    <property type="entry name" value="WD_REPEATS_2"/>
    <property type="match status" value="6"/>
</dbReference>
<protein>
    <submittedName>
        <fullName evidence="5">WD domain-containing protein, G-beta repeat-containing protein</fullName>
    </submittedName>
</protein>
<dbReference type="InterPro" id="IPR015943">
    <property type="entry name" value="WD40/YVTN_repeat-like_dom_sf"/>
</dbReference>
<dbReference type="Pfam" id="PF00400">
    <property type="entry name" value="WD40"/>
    <property type="match status" value="3"/>
</dbReference>
<dbReference type="PANTHER" id="PTHR22847:SF637">
    <property type="entry name" value="WD REPEAT DOMAIN 5B"/>
    <property type="match status" value="1"/>
</dbReference>
<keyword evidence="1 3" id="KW-0853">WD repeat</keyword>
<feature type="repeat" description="WD" evidence="3">
    <location>
        <begin position="862"/>
        <end position="896"/>
    </location>
</feature>
<evidence type="ECO:0000313" key="5">
    <source>
        <dbReference type="EMBL" id="VFJ56807.1"/>
    </source>
</evidence>
<accession>A0A450SRV0</accession>
<dbReference type="PROSITE" id="PS50294">
    <property type="entry name" value="WD_REPEATS_REGION"/>
    <property type="match status" value="6"/>
</dbReference>
<gene>
    <name evidence="6" type="ORF">BECKFM1743A_GA0114220_101821</name>
    <name evidence="7" type="ORF">BECKFM1743B_GA0114221_101836</name>
    <name evidence="5" type="ORF">BECKFM1743C_GA0114222_101856</name>
</gene>
<evidence type="ECO:0000256" key="3">
    <source>
        <dbReference type="PROSITE-ProRule" id="PRU00221"/>
    </source>
</evidence>
<feature type="repeat" description="WD" evidence="3">
    <location>
        <begin position="778"/>
        <end position="819"/>
    </location>
</feature>
<evidence type="ECO:0000313" key="7">
    <source>
        <dbReference type="EMBL" id="VFK11470.1"/>
    </source>
</evidence>
<dbReference type="CDD" id="cd00200">
    <property type="entry name" value="WD40"/>
    <property type="match status" value="1"/>
</dbReference>
<dbReference type="EMBL" id="CAADFA010000185">
    <property type="protein sequence ID" value="VFJ56807.1"/>
    <property type="molecule type" value="Genomic_DNA"/>
</dbReference>
<dbReference type="AlphaFoldDB" id="A0A450SRV0"/>
<feature type="region of interest" description="Disordered" evidence="4">
    <location>
        <begin position="418"/>
        <end position="453"/>
    </location>
</feature>
<dbReference type="InterPro" id="IPR019775">
    <property type="entry name" value="WD40_repeat_CS"/>
</dbReference>
<dbReference type="PANTHER" id="PTHR22847">
    <property type="entry name" value="WD40 REPEAT PROTEIN"/>
    <property type="match status" value="1"/>
</dbReference>
<evidence type="ECO:0000256" key="1">
    <source>
        <dbReference type="ARBA" id="ARBA00022574"/>
    </source>
</evidence>
<dbReference type="SMART" id="SM00320">
    <property type="entry name" value="WD40"/>
    <property type="match status" value="7"/>
</dbReference>
<dbReference type="InterPro" id="IPR001680">
    <property type="entry name" value="WD40_rpt"/>
</dbReference>
<organism evidence="5">
    <name type="scientific">Candidatus Kentrum sp. FM</name>
    <dbReference type="NCBI Taxonomy" id="2126340"/>
    <lineage>
        <taxon>Bacteria</taxon>
        <taxon>Pseudomonadati</taxon>
        <taxon>Pseudomonadota</taxon>
        <taxon>Gammaproteobacteria</taxon>
        <taxon>Candidatus Kentrum</taxon>
    </lineage>
</organism>
<dbReference type="EMBL" id="CAADFL010000183">
    <property type="protein sequence ID" value="VFK11470.1"/>
    <property type="molecule type" value="Genomic_DNA"/>
</dbReference>
<sequence length="896" mass="98477">MKFQLPNLPTFPATPTGLESAIRAFLTEQGAARPITDPGHAPTGNPPERLDARVESLLGDALPWAQDCAMFQPAIPLGLADALRRRFYPQLPPDRLGRFFALPDTLSTAAGIRFSTQVLAILHRGFNQRRGDAPGDGAAAVRASPRVRPPSQDAVLAFFQEEIDKAKPALKDGETPGLAYLKWESVRERLRLEAEADNDLKRLAELTDPASPLSDSLLAGLEHYALEDGGLEDDEPGNNPGNDPDKIPLRLAPKNPKARQRLAALAGNPFKIRKLAAFPLTYWQKTLLGVLLLSFVGLAGMGVVEYRAEEEPVDNFELVRDVPVDYRLKAVGMQIWSPKEAQTQMSVPRGWRLTEETEHHLTLYENGHRTMEAFTTPDAGQGTRIHVKSRDEAVPCRAAFPEMGLTVMRCSDQDARSAGLQAGKASRVAGAGRGESPVPSESTPGSPRRRVETSRERMLIALEFADGNTPELPTLPALREELWQTGELDILYRLRPIADGAGNQEWKTAQLFAAMATDLGPWIEDSRLLWWNAANSVTVFPYGSPKFAQTINIPADNKENWRAKLAELFPPARLEKQNYEPLSSGKERVQAVLKTPYANWRALRKTKAHSKAICWPHCLEFAPDGGKVLSGSYDGTLLKLWDVASGKKIRTFKGHSNWIRSVAFSPNGRTVLSGSADNTLKLWNVANGKAIHTFKRHHGAVWSVTFAPDGRTVLSGGADKAIKLWDVTTKRLLRTLKGHTSYVVSVSFAPDGLKLLSGSYDDTLKLWDTKSGKTLHTFVGHSNDVYSVAFSPDGRMVLSGSGDNTLRLWNTASGKMIRAFKGHTNRVRSVAFSPDGRTILSGSDDSMLKLWDVASGREIRTLEGHSDNIYSVAFSPDGKRAISGDRYGVMILWGAE</sequence>
<dbReference type="PROSITE" id="PS00678">
    <property type="entry name" value="WD_REPEATS_1"/>
    <property type="match status" value="5"/>
</dbReference>
<dbReference type="SUPFAM" id="SSF50978">
    <property type="entry name" value="WD40 repeat-like"/>
    <property type="match status" value="1"/>
</dbReference>
<dbReference type="InterPro" id="IPR020472">
    <property type="entry name" value="WD40_PAC1"/>
</dbReference>
<keyword evidence="2" id="KW-0677">Repeat</keyword>
<feature type="repeat" description="WD" evidence="3">
    <location>
        <begin position="694"/>
        <end position="735"/>
    </location>
</feature>
<evidence type="ECO:0000313" key="6">
    <source>
        <dbReference type="EMBL" id="VFJ57085.1"/>
    </source>
</evidence>
<dbReference type="Gene3D" id="2.130.10.10">
    <property type="entry name" value="YVTN repeat-like/Quinoprotein amine dehydrogenase"/>
    <property type="match status" value="3"/>
</dbReference>
<reference evidence="5" key="1">
    <citation type="submission" date="2019-02" db="EMBL/GenBank/DDBJ databases">
        <authorList>
            <person name="Gruber-Vodicka R. H."/>
            <person name="Seah K. B. B."/>
        </authorList>
    </citation>
    <scope>NUCLEOTIDE SEQUENCE</scope>
    <source>
        <strain evidence="6">BECK_BZ163</strain>
        <strain evidence="7">BECK_BZ164</strain>
        <strain evidence="5">BECK_BZ165</strain>
    </source>
</reference>
<dbReference type="EMBL" id="CAADEZ010000182">
    <property type="protein sequence ID" value="VFJ57085.1"/>
    <property type="molecule type" value="Genomic_DNA"/>
</dbReference>
<dbReference type="Pfam" id="PF25173">
    <property type="entry name" value="Beta-prop_WDR3_1st"/>
    <property type="match status" value="1"/>
</dbReference>
<evidence type="ECO:0000256" key="4">
    <source>
        <dbReference type="SAM" id="MobiDB-lite"/>
    </source>
</evidence>
<feature type="region of interest" description="Disordered" evidence="4">
    <location>
        <begin position="228"/>
        <end position="247"/>
    </location>
</feature>
<proteinExistence type="predicted"/>
<name>A0A450SRV0_9GAMM</name>
<feature type="repeat" description="WD" evidence="3">
    <location>
        <begin position="652"/>
        <end position="693"/>
    </location>
</feature>
<feature type="repeat" description="WD" evidence="3">
    <location>
        <begin position="820"/>
        <end position="861"/>
    </location>
</feature>
<evidence type="ECO:0000256" key="2">
    <source>
        <dbReference type="ARBA" id="ARBA00022737"/>
    </source>
</evidence>
<dbReference type="PRINTS" id="PR00320">
    <property type="entry name" value="GPROTEINBRPT"/>
</dbReference>
<dbReference type="InterPro" id="IPR036322">
    <property type="entry name" value="WD40_repeat_dom_sf"/>
</dbReference>